<name>A0ABN1GR70_9ACTN</name>
<gene>
    <name evidence="1" type="ORF">GCM10009547_19060</name>
</gene>
<evidence type="ECO:0000313" key="2">
    <source>
        <dbReference type="Proteomes" id="UP001500957"/>
    </source>
</evidence>
<protein>
    <submittedName>
        <fullName evidence="1">Uncharacterized protein</fullName>
    </submittedName>
</protein>
<dbReference type="Proteomes" id="UP001500957">
    <property type="component" value="Unassembled WGS sequence"/>
</dbReference>
<keyword evidence="2" id="KW-1185">Reference proteome</keyword>
<reference evidence="1 2" key="1">
    <citation type="journal article" date="2019" name="Int. J. Syst. Evol. Microbiol.">
        <title>The Global Catalogue of Microorganisms (GCM) 10K type strain sequencing project: providing services to taxonomists for standard genome sequencing and annotation.</title>
        <authorList>
            <consortium name="The Broad Institute Genomics Platform"/>
            <consortium name="The Broad Institute Genome Sequencing Center for Infectious Disease"/>
            <person name="Wu L."/>
            <person name="Ma J."/>
        </authorList>
    </citation>
    <scope>NUCLEOTIDE SEQUENCE [LARGE SCALE GENOMIC DNA]</scope>
    <source>
        <strain evidence="1 2">JCM 10671</strain>
    </source>
</reference>
<sequence length="331" mass="36857">MSEKRQLVGDYNFRNVAGIYEPDLSVILPDQPLNGASLQSQYVYGGLTGASGTRYIVERKFVGPMSGGNYILGNANGSMELLPESDRSAKGELVRDFSPLRRNWKSKGMLHASNELPIDLTITDEELTWSEGEALTLSGARPAVGVQFFAPSRTEPLAYASQAYWVTGTVLGETVEGPIFFDHLYFQHGAEWKEYRWYIDLQISWNVFANKFDDGTVEFGHIVRGRQGWSAGVVVEGDRAMAVCTDVEGTFTLDDEDYVTGAVYDLGRAGTWEFFGDPAQQMGGFNKARWGGYRAQGGLTRRQGDDRTLVNGWTWLECFADRMRTENLLTG</sequence>
<accession>A0ABN1GR70</accession>
<comment type="caution">
    <text evidence="1">The sequence shown here is derived from an EMBL/GenBank/DDBJ whole genome shotgun (WGS) entry which is preliminary data.</text>
</comment>
<dbReference type="RefSeq" id="WP_344604008.1">
    <property type="nucleotide sequence ID" value="NZ_BAAAHE010000014.1"/>
</dbReference>
<evidence type="ECO:0000313" key="1">
    <source>
        <dbReference type="EMBL" id="GAA0617078.1"/>
    </source>
</evidence>
<organism evidence="1 2">
    <name type="scientific">Sporichthya brevicatena</name>
    <dbReference type="NCBI Taxonomy" id="171442"/>
    <lineage>
        <taxon>Bacteria</taxon>
        <taxon>Bacillati</taxon>
        <taxon>Actinomycetota</taxon>
        <taxon>Actinomycetes</taxon>
        <taxon>Sporichthyales</taxon>
        <taxon>Sporichthyaceae</taxon>
        <taxon>Sporichthya</taxon>
    </lineage>
</organism>
<dbReference type="EMBL" id="BAAAHE010000014">
    <property type="protein sequence ID" value="GAA0617078.1"/>
    <property type="molecule type" value="Genomic_DNA"/>
</dbReference>
<proteinExistence type="predicted"/>